<proteinExistence type="predicted"/>
<comment type="caution">
    <text evidence="2">The sequence shown here is derived from an EMBL/GenBank/DDBJ whole genome shotgun (WGS) entry which is preliminary data.</text>
</comment>
<protein>
    <recommendedName>
        <fullName evidence="4">HXXXD-type acyl-transferase family protein</fullName>
    </recommendedName>
</protein>
<name>A0AAD6P0F0_9ROSI</name>
<dbReference type="InterPro" id="IPR051283">
    <property type="entry name" value="Sec_Metabolite_Acyltrans"/>
</dbReference>
<evidence type="ECO:0000256" key="1">
    <source>
        <dbReference type="ARBA" id="ARBA00022679"/>
    </source>
</evidence>
<dbReference type="AlphaFoldDB" id="A0AAD6P0F0"/>
<gene>
    <name evidence="2" type="ORF">OIU84_005174</name>
</gene>
<accession>A0AAD6P0F0</accession>
<dbReference type="Proteomes" id="UP001162972">
    <property type="component" value="Chromosome 5"/>
</dbReference>
<evidence type="ECO:0000313" key="3">
    <source>
        <dbReference type="Proteomes" id="UP001162972"/>
    </source>
</evidence>
<reference evidence="2 3" key="1">
    <citation type="journal article" date="2023" name="Int. J. Mol. Sci.">
        <title>De Novo Assembly and Annotation of 11 Diverse Shrub Willow (Salix) Genomes Reveals Novel Gene Organization in Sex-Linked Regions.</title>
        <authorList>
            <person name="Hyden B."/>
            <person name="Feng K."/>
            <person name="Yates T.B."/>
            <person name="Jawdy S."/>
            <person name="Cereghino C."/>
            <person name="Smart L.B."/>
            <person name="Muchero W."/>
        </authorList>
    </citation>
    <scope>NUCLEOTIDE SEQUENCE [LARGE SCALE GENOMIC DNA]</scope>
    <source>
        <tissue evidence="2">Shoot tip</tissue>
    </source>
</reference>
<dbReference type="PANTHER" id="PTHR31896:SF43">
    <property type="entry name" value="PROTEIN ENHANCED PSEUDOMONAS SUSCEPTIBILITY 1"/>
    <property type="match status" value="1"/>
</dbReference>
<dbReference type="PANTHER" id="PTHR31896">
    <property type="entry name" value="FAMILY REGULATORY PROTEIN, PUTATIVE (AFU_ORTHOLOGUE AFUA_3G14730)-RELATED"/>
    <property type="match status" value="1"/>
</dbReference>
<evidence type="ECO:0000313" key="2">
    <source>
        <dbReference type="EMBL" id="KAJ6412047.1"/>
    </source>
</evidence>
<dbReference type="Pfam" id="PF02458">
    <property type="entry name" value="Transferase"/>
    <property type="match status" value="1"/>
</dbReference>
<evidence type="ECO:0008006" key="4">
    <source>
        <dbReference type="Google" id="ProtNLM"/>
    </source>
</evidence>
<sequence>MVQATTDEVKDVRIELTQCDLKLLLVGAQFVHAAADGVTMADIFHPVYVPPIVHSFFPLNGVLNYEAVSKPLLAVQVTELADGIFVGCTMNHAAVDGTSFWNFFNSWSEIHRGLDQISNTPVLERWSLLNGSISPPIRLPLSIINNCSDAFIPSPLQERVFHFTKGKIAMLKANAEAASTSISSLQSLLAHIWRATTRTRLVEHDEETDLVLFIGLRTRLQPPLPGSYCGNAVVTGIVTLRTGEILEHGLGFVALEINKVVSSYTKNKLKDALESSLKNPGPVTMAGIACNKSLAISSSPRHNVYGPDFGWGRAVAVRSGSANKFDGKVTLFPGLEEGSMDIDFSVLPETLKALENDLEFMDAVTIISS</sequence>
<organism evidence="2 3">
    <name type="scientific">Salix udensis</name>
    <dbReference type="NCBI Taxonomy" id="889485"/>
    <lineage>
        <taxon>Eukaryota</taxon>
        <taxon>Viridiplantae</taxon>
        <taxon>Streptophyta</taxon>
        <taxon>Embryophyta</taxon>
        <taxon>Tracheophyta</taxon>
        <taxon>Spermatophyta</taxon>
        <taxon>Magnoliopsida</taxon>
        <taxon>eudicotyledons</taxon>
        <taxon>Gunneridae</taxon>
        <taxon>Pentapetalae</taxon>
        <taxon>rosids</taxon>
        <taxon>fabids</taxon>
        <taxon>Malpighiales</taxon>
        <taxon>Salicaceae</taxon>
        <taxon>Saliceae</taxon>
        <taxon>Salix</taxon>
    </lineage>
</organism>
<dbReference type="InterPro" id="IPR023213">
    <property type="entry name" value="CAT-like_dom_sf"/>
</dbReference>
<dbReference type="EMBL" id="JAPFFJ010000013">
    <property type="protein sequence ID" value="KAJ6412047.1"/>
    <property type="molecule type" value="Genomic_DNA"/>
</dbReference>
<keyword evidence="3" id="KW-1185">Reference proteome</keyword>
<keyword evidence="1" id="KW-0808">Transferase</keyword>
<dbReference type="Gene3D" id="3.30.559.10">
    <property type="entry name" value="Chloramphenicol acetyltransferase-like domain"/>
    <property type="match status" value="2"/>
</dbReference>
<dbReference type="GO" id="GO:0016740">
    <property type="term" value="F:transferase activity"/>
    <property type="evidence" value="ECO:0007669"/>
    <property type="project" value="UniProtKB-KW"/>
</dbReference>